<dbReference type="EMBL" id="VFWZ01000002">
    <property type="protein sequence ID" value="TPN86807.1"/>
    <property type="molecule type" value="Genomic_DNA"/>
</dbReference>
<name>A0A504J7K7_9FLAO</name>
<comment type="caution">
    <text evidence="1">The sequence shown here is derived from an EMBL/GenBank/DDBJ whole genome shotgun (WGS) entry which is preliminary data.</text>
</comment>
<dbReference type="PANTHER" id="PTHR46246:SF1">
    <property type="entry name" value="GUANOSINE-3',5'-BIS(DIPHOSPHATE) 3'-PYROPHOSPHOHYDROLASE MESH1"/>
    <property type="match status" value="1"/>
</dbReference>
<proteinExistence type="predicted"/>
<sequence>MDEKWSIDKLQDAWKIASKLHDGQKYGGPNKGEKVEYINHIGSVVFEVLNAAQLSDDFDTNLAMHCAVLHDTIEDTDFDYAKAKQLFGEKIADGVSALTKNESLPGKQEMMIDSLERVKKQPKEVWAVKMADRICNLYEPPFYWSNDKKEKYISEAKMIYEYLKDGNDYLAKRLKNKIEKYHAFLEK</sequence>
<keyword evidence="2" id="KW-1185">Reference proteome</keyword>
<protein>
    <submittedName>
        <fullName evidence="1">Bifunctional (P)ppGpp synthetase/guanosine-3',5'-bis(Diphosphate) 3'-pyrophosphohydrolase</fullName>
    </submittedName>
</protein>
<dbReference type="InterPro" id="IPR052194">
    <property type="entry name" value="MESH1"/>
</dbReference>
<evidence type="ECO:0000313" key="2">
    <source>
        <dbReference type="Proteomes" id="UP000315540"/>
    </source>
</evidence>
<reference evidence="1 2" key="1">
    <citation type="submission" date="2019-06" db="EMBL/GenBank/DDBJ databases">
        <authorList>
            <person name="Meng X."/>
        </authorList>
    </citation>
    <scope>NUCLEOTIDE SEQUENCE [LARGE SCALE GENOMIC DNA]</scope>
    <source>
        <strain evidence="1 2">M625</strain>
    </source>
</reference>
<keyword evidence="1" id="KW-0378">Hydrolase</keyword>
<evidence type="ECO:0000313" key="1">
    <source>
        <dbReference type="EMBL" id="TPN86807.1"/>
    </source>
</evidence>
<gene>
    <name evidence="1" type="ORF">FHK87_04170</name>
</gene>
<organism evidence="1 2">
    <name type="scientific">Aquimarina algicola</name>
    <dbReference type="NCBI Taxonomy" id="2589995"/>
    <lineage>
        <taxon>Bacteria</taxon>
        <taxon>Pseudomonadati</taxon>
        <taxon>Bacteroidota</taxon>
        <taxon>Flavobacteriia</taxon>
        <taxon>Flavobacteriales</taxon>
        <taxon>Flavobacteriaceae</taxon>
        <taxon>Aquimarina</taxon>
    </lineage>
</organism>
<dbReference type="OrthoDB" id="9802385at2"/>
<dbReference type="Gene3D" id="1.10.3210.10">
    <property type="entry name" value="Hypothetical protein af1432"/>
    <property type="match status" value="1"/>
</dbReference>
<dbReference type="RefSeq" id="WP_140590226.1">
    <property type="nucleotide sequence ID" value="NZ_VFWZ01000002.1"/>
</dbReference>
<dbReference type="GO" id="GO:0008893">
    <property type="term" value="F:guanosine-3',5'-bis(diphosphate) 3'-diphosphatase activity"/>
    <property type="evidence" value="ECO:0007669"/>
    <property type="project" value="TreeGrafter"/>
</dbReference>
<dbReference type="SUPFAM" id="SSF109604">
    <property type="entry name" value="HD-domain/PDEase-like"/>
    <property type="match status" value="1"/>
</dbReference>
<dbReference type="AlphaFoldDB" id="A0A504J7K7"/>
<dbReference type="PANTHER" id="PTHR46246">
    <property type="entry name" value="GUANOSINE-3',5'-BIS(DIPHOSPHATE) 3'-PYROPHOSPHOHYDROLASE MESH1"/>
    <property type="match status" value="1"/>
</dbReference>
<dbReference type="Proteomes" id="UP000315540">
    <property type="component" value="Unassembled WGS sequence"/>
</dbReference>
<accession>A0A504J7K7</accession>